<dbReference type="GO" id="GO:0008360">
    <property type="term" value="P:regulation of cell shape"/>
    <property type="evidence" value="ECO:0007669"/>
    <property type="project" value="UniProtKB-KW"/>
</dbReference>
<comment type="similarity">
    <text evidence="3">Belongs to the transpeptidase family.</text>
</comment>
<comment type="subcellular location">
    <subcellularLocation>
        <location evidence="2">Cell membrane</location>
    </subcellularLocation>
    <subcellularLocation>
        <location evidence="1">Membrane</location>
        <topology evidence="1">Single-pass membrane protein</topology>
    </subcellularLocation>
</comment>
<dbReference type="InterPro" id="IPR036138">
    <property type="entry name" value="PBP_dimer_sf"/>
</dbReference>
<dbReference type="InterPro" id="IPR001460">
    <property type="entry name" value="PCN-bd_Tpept"/>
</dbReference>
<feature type="domain" description="Penicillin-binding protein dimerisation" evidence="13">
    <location>
        <begin position="64"/>
        <end position="341"/>
    </location>
</feature>
<keyword evidence="6" id="KW-0133">Cell shape</keyword>
<evidence type="ECO:0000259" key="12">
    <source>
        <dbReference type="Pfam" id="PF00905"/>
    </source>
</evidence>
<keyword evidence="7" id="KW-0573">Peptidoglycan synthesis</keyword>
<organism evidence="14 15">
    <name type="scientific">Eubacterium cellulosolvens (strain ATCC 43171 / JCM 9499 / 6)</name>
    <name type="common">Cillobacterium cellulosolvens</name>
    <dbReference type="NCBI Taxonomy" id="633697"/>
    <lineage>
        <taxon>Bacteria</taxon>
        <taxon>Bacillati</taxon>
        <taxon>Bacillota</taxon>
        <taxon>Clostridia</taxon>
        <taxon>Eubacteriales</taxon>
        <taxon>Eubacteriaceae</taxon>
        <taxon>Eubacterium</taxon>
    </lineage>
</organism>
<protein>
    <submittedName>
        <fullName evidence="14">Cell division protein FtsI/penicillin-binding protein 2</fullName>
    </submittedName>
</protein>
<evidence type="ECO:0000256" key="1">
    <source>
        <dbReference type="ARBA" id="ARBA00004167"/>
    </source>
</evidence>
<feature type="domain" description="Penicillin-binding protein transpeptidase" evidence="12">
    <location>
        <begin position="630"/>
        <end position="944"/>
    </location>
</feature>
<dbReference type="PANTHER" id="PTHR30627:SF2">
    <property type="entry name" value="PEPTIDOGLYCAN D,D-TRANSPEPTIDASE MRDA"/>
    <property type="match status" value="1"/>
</dbReference>
<dbReference type="Pfam" id="PF00905">
    <property type="entry name" value="Transpeptidase"/>
    <property type="match status" value="1"/>
</dbReference>
<evidence type="ECO:0000256" key="8">
    <source>
        <dbReference type="ARBA" id="ARBA00022989"/>
    </source>
</evidence>
<reference evidence="14 15" key="1">
    <citation type="submission" date="2010-08" db="EMBL/GenBank/DDBJ databases">
        <authorList>
            <consortium name="US DOE Joint Genome Institute (JGI-PGF)"/>
            <person name="Lucas S."/>
            <person name="Copeland A."/>
            <person name="Lapidus A."/>
            <person name="Cheng J.-F."/>
            <person name="Bruce D."/>
            <person name="Goodwin L."/>
            <person name="Pitluck S."/>
            <person name="Land M.L."/>
            <person name="Hauser L."/>
            <person name="Chang Y.-J."/>
            <person name="Anderson I.J."/>
            <person name="Johnson E."/>
            <person name="Mulhopadhyay B."/>
            <person name="Kyrpides N."/>
            <person name="Woyke T.J."/>
        </authorList>
    </citation>
    <scope>NUCLEOTIDE SEQUENCE [LARGE SCALE GENOMIC DNA]</scope>
    <source>
        <strain evidence="14 15">6</strain>
    </source>
</reference>
<keyword evidence="14" id="KW-0131">Cell cycle</keyword>
<evidence type="ECO:0000259" key="13">
    <source>
        <dbReference type="Pfam" id="PF03717"/>
    </source>
</evidence>
<dbReference type="Proteomes" id="UP000005753">
    <property type="component" value="Chromosome"/>
</dbReference>
<sequence length="986" mass="110185">MVKKIRKKIKHKLIAFFSQRNLVLLVVFGMLSAILAGRLFVLQIVNGQYYTDSFTVKTTATRMIKSSRGNIYDATGKLLAYNKLANNVTMEDNGSYDTTREKNLTLNGEIRQLTQMIRKNGDMLAHDFHIIVGTTGRYTFDTDNEVTLARFRADVYGYATIDELKSDEVYASAEKIMKDLCSEDFFQLTDSEEPITDKEKEKYGLPDDYDKQEALDIVIVRYQLKLVTYQRYMAVTVAQNVSEQTVADVRENQDLLKGVDVTEDYIRVYNSSEALSPILGYTGRPSQEELEKLQSKDKKKNYSSSSVIGKAGIEQYMETTLQGTDGSEEVTVDNLGKVVAENKKSRKEPVKGDDVYLTIDSELQDACYKILEQRIAGVLLKNLTDAKKIDAKVLEDNDTMAVASYDCYNAMIKNNIIDTSRFSAEDATPTEQQMYSSLKQTEEQIFSWFTEQMNSGSPTAYKDLNDAQKSYVDYILDDYLTTNCEILNGNNINTDDSTYLALYKDESISPAEYLRYAANNGWVNVTALPKNKSSYLTSDEIFQAVVKYVTDHIADNRGFEKIVYYYMLMDGVISPSQIMQCLYDQGVLSTDDGVYPNFAAGQMTAYDLMVNKISGLQITPAMLALDPCSGSIVIADPKTGDVKACVTYPGYDNNRLANEMDVEYFNKLNADMSTPFYNKATQQLTAPGSTYKMVMAAAGMDKNVVDEYEGIDCTGIFGKDLEFLSDQDRVHCWNKNGHGMLNVISALENSCNVYFCTVAIRLGEDQKGNYAQVRALEQEQKYSAMFGLDKTTGIQTPESEPHVTDDMAIPSSIGQGTHQYTTTQLARYVSAIANRGKVNDFSLVQRVTDSDGKILKKHTTKTVSTAEFKDDTWDAIYQGMFNAVSNDQVWSGFDSSITVRAKTGTAQESMLRPDHALAVGFTQSSDGTRKYGDVAFAVRIANGYSSRNASLVARDALNYYFNLKPEEQVLTGAANTEGVLRQVVAD</sequence>
<proteinExistence type="inferred from homology"/>
<dbReference type="STRING" id="633697.EubceDRAFT1_0301"/>
<keyword evidence="10" id="KW-0961">Cell wall biogenesis/degradation</keyword>
<dbReference type="AlphaFoldDB" id="I5AQT8"/>
<keyword evidence="4" id="KW-1003">Cell membrane</keyword>
<dbReference type="EMBL" id="CM001487">
    <property type="protein sequence ID" value="EIM56161.1"/>
    <property type="molecule type" value="Genomic_DNA"/>
</dbReference>
<evidence type="ECO:0000256" key="9">
    <source>
        <dbReference type="ARBA" id="ARBA00023136"/>
    </source>
</evidence>
<gene>
    <name evidence="14" type="ORF">EubceDRAFT1_0301</name>
</gene>
<evidence type="ECO:0000313" key="14">
    <source>
        <dbReference type="EMBL" id="EIM56161.1"/>
    </source>
</evidence>
<evidence type="ECO:0000256" key="2">
    <source>
        <dbReference type="ARBA" id="ARBA00004236"/>
    </source>
</evidence>
<dbReference type="Gene3D" id="3.40.710.10">
    <property type="entry name" value="DD-peptidase/beta-lactamase superfamily"/>
    <property type="match status" value="1"/>
</dbReference>
<keyword evidence="8 11" id="KW-1133">Transmembrane helix</keyword>
<dbReference type="eggNOG" id="COG0768">
    <property type="taxonomic scope" value="Bacteria"/>
</dbReference>
<keyword evidence="5 11" id="KW-0812">Transmembrane</keyword>
<name>I5AQT8_EUBC6</name>
<evidence type="ECO:0000256" key="7">
    <source>
        <dbReference type="ARBA" id="ARBA00022984"/>
    </source>
</evidence>
<evidence type="ECO:0000256" key="6">
    <source>
        <dbReference type="ARBA" id="ARBA00022960"/>
    </source>
</evidence>
<evidence type="ECO:0000256" key="3">
    <source>
        <dbReference type="ARBA" id="ARBA00007171"/>
    </source>
</evidence>
<dbReference type="GO" id="GO:0009252">
    <property type="term" value="P:peptidoglycan biosynthetic process"/>
    <property type="evidence" value="ECO:0007669"/>
    <property type="project" value="UniProtKB-KW"/>
</dbReference>
<reference evidence="14 15" key="2">
    <citation type="submission" date="2012-02" db="EMBL/GenBank/DDBJ databases">
        <title>Improved High-Quality Draft sequence of Eubacterium cellulosolvens 6.</title>
        <authorList>
            <consortium name="US DOE Joint Genome Institute"/>
            <person name="Lucas S."/>
            <person name="Han J."/>
            <person name="Lapidus A."/>
            <person name="Cheng J.-F."/>
            <person name="Goodwin L."/>
            <person name="Pitluck S."/>
            <person name="Peters L."/>
            <person name="Mikhailova N."/>
            <person name="Gu W."/>
            <person name="Detter J.C."/>
            <person name="Han C."/>
            <person name="Tapia R."/>
            <person name="Land M."/>
            <person name="Hauser L."/>
            <person name="Kyrpides N."/>
            <person name="Ivanova N."/>
            <person name="Pagani I."/>
            <person name="Johnson E."/>
            <person name="Mukhopadhyay B."/>
            <person name="Anderson I."/>
            <person name="Woyke T."/>
        </authorList>
    </citation>
    <scope>NUCLEOTIDE SEQUENCE [LARGE SCALE GENOMIC DNA]</scope>
    <source>
        <strain evidence="14 15">6</strain>
    </source>
</reference>
<dbReference type="HOGENOM" id="CLU_009289_1_1_9"/>
<keyword evidence="15" id="KW-1185">Reference proteome</keyword>
<dbReference type="InterPro" id="IPR005311">
    <property type="entry name" value="PBP_dimer"/>
</dbReference>
<keyword evidence="14" id="KW-0132">Cell division</keyword>
<dbReference type="SUPFAM" id="SSF56519">
    <property type="entry name" value="Penicillin binding protein dimerisation domain"/>
    <property type="match status" value="1"/>
</dbReference>
<evidence type="ECO:0000313" key="15">
    <source>
        <dbReference type="Proteomes" id="UP000005753"/>
    </source>
</evidence>
<evidence type="ECO:0000256" key="4">
    <source>
        <dbReference type="ARBA" id="ARBA00022475"/>
    </source>
</evidence>
<evidence type="ECO:0000256" key="11">
    <source>
        <dbReference type="SAM" id="Phobius"/>
    </source>
</evidence>
<dbReference type="GO" id="GO:0071555">
    <property type="term" value="P:cell wall organization"/>
    <property type="evidence" value="ECO:0007669"/>
    <property type="project" value="UniProtKB-KW"/>
</dbReference>
<evidence type="ECO:0000256" key="5">
    <source>
        <dbReference type="ARBA" id="ARBA00022692"/>
    </source>
</evidence>
<keyword evidence="9 11" id="KW-0472">Membrane</keyword>
<dbReference type="OrthoDB" id="9757901at2"/>
<dbReference type="GO" id="GO:0051301">
    <property type="term" value="P:cell division"/>
    <property type="evidence" value="ECO:0007669"/>
    <property type="project" value="UniProtKB-KW"/>
</dbReference>
<dbReference type="Gene3D" id="3.90.1310.10">
    <property type="entry name" value="Penicillin-binding protein 2a (Domain 2)"/>
    <property type="match status" value="1"/>
</dbReference>
<evidence type="ECO:0000256" key="10">
    <source>
        <dbReference type="ARBA" id="ARBA00023316"/>
    </source>
</evidence>
<accession>I5AQT8</accession>
<dbReference type="InterPro" id="IPR012338">
    <property type="entry name" value="Beta-lactam/transpept-like"/>
</dbReference>
<dbReference type="InterPro" id="IPR050515">
    <property type="entry name" value="Beta-lactam/transpept"/>
</dbReference>
<dbReference type="SUPFAM" id="SSF56601">
    <property type="entry name" value="beta-lactamase/transpeptidase-like"/>
    <property type="match status" value="1"/>
</dbReference>
<dbReference type="GO" id="GO:0008658">
    <property type="term" value="F:penicillin binding"/>
    <property type="evidence" value="ECO:0007669"/>
    <property type="project" value="InterPro"/>
</dbReference>
<dbReference type="GO" id="GO:0071972">
    <property type="term" value="F:peptidoglycan L,D-transpeptidase activity"/>
    <property type="evidence" value="ECO:0007669"/>
    <property type="project" value="TreeGrafter"/>
</dbReference>
<feature type="transmembrane region" description="Helical" evidence="11">
    <location>
        <begin position="21"/>
        <end position="41"/>
    </location>
</feature>
<dbReference type="Pfam" id="PF03717">
    <property type="entry name" value="PBP_dimer"/>
    <property type="match status" value="1"/>
</dbReference>
<dbReference type="GO" id="GO:0005886">
    <property type="term" value="C:plasma membrane"/>
    <property type="evidence" value="ECO:0007669"/>
    <property type="project" value="UniProtKB-SubCell"/>
</dbReference>
<dbReference type="PANTHER" id="PTHR30627">
    <property type="entry name" value="PEPTIDOGLYCAN D,D-TRANSPEPTIDASE"/>
    <property type="match status" value="1"/>
</dbReference>